<dbReference type="EMBL" id="AWVH01000025">
    <property type="protein sequence ID" value="ERJ93452.1"/>
    <property type="molecule type" value="Genomic_DNA"/>
</dbReference>
<dbReference type="NCBIfam" id="TIGR00671">
    <property type="entry name" value="baf"/>
    <property type="match status" value="1"/>
</dbReference>
<comment type="caution">
    <text evidence="17">The sequence shown here is derived from an EMBL/GenBank/DDBJ whole genome shotgun (WGS) entry which is preliminary data.</text>
</comment>
<dbReference type="Proteomes" id="UP000016649">
    <property type="component" value="Unassembled WGS sequence"/>
</dbReference>
<feature type="binding site" evidence="16">
    <location>
        <begin position="127"/>
        <end position="130"/>
    </location>
    <ligand>
        <name>substrate</name>
    </ligand>
</feature>
<evidence type="ECO:0000256" key="1">
    <source>
        <dbReference type="ARBA" id="ARBA00001206"/>
    </source>
</evidence>
<keyword evidence="16" id="KW-0479">Metal-binding</keyword>
<evidence type="ECO:0000256" key="3">
    <source>
        <dbReference type="ARBA" id="ARBA00004496"/>
    </source>
</evidence>
<comment type="similarity">
    <text evidence="14 16">Belongs to the type III pantothenate kinase family.</text>
</comment>
<evidence type="ECO:0000256" key="2">
    <source>
        <dbReference type="ARBA" id="ARBA00001958"/>
    </source>
</evidence>
<evidence type="ECO:0000256" key="7">
    <source>
        <dbReference type="ARBA" id="ARBA00022490"/>
    </source>
</evidence>
<evidence type="ECO:0000256" key="5">
    <source>
        <dbReference type="ARBA" id="ARBA00011738"/>
    </source>
</evidence>
<evidence type="ECO:0000256" key="4">
    <source>
        <dbReference type="ARBA" id="ARBA00005225"/>
    </source>
</evidence>
<dbReference type="InterPro" id="IPR043129">
    <property type="entry name" value="ATPase_NBD"/>
</dbReference>
<feature type="binding site" evidence="16">
    <location>
        <position position="152"/>
    </location>
    <ligand>
        <name>ATP</name>
        <dbReference type="ChEBI" id="CHEBI:30616"/>
    </ligand>
</feature>
<accession>A0ABN0NZI2</accession>
<evidence type="ECO:0000256" key="12">
    <source>
        <dbReference type="ARBA" id="ARBA00022958"/>
    </source>
</evidence>
<comment type="caution">
    <text evidence="16">Lacks conserved residue(s) required for the propagation of feature annotation.</text>
</comment>
<proteinExistence type="inferred from homology"/>
<evidence type="ECO:0000256" key="10">
    <source>
        <dbReference type="ARBA" id="ARBA00022777"/>
    </source>
</evidence>
<name>A0ABN0NZI2_TRELE</name>
<evidence type="ECO:0000256" key="15">
    <source>
        <dbReference type="ARBA" id="ARBA00040883"/>
    </source>
</evidence>
<keyword evidence="10 16" id="KW-0418">Kinase</keyword>
<comment type="cofactor">
    <cofactor evidence="16">
        <name>NH4(+)</name>
        <dbReference type="ChEBI" id="CHEBI:28938"/>
    </cofactor>
    <cofactor evidence="16">
        <name>K(+)</name>
        <dbReference type="ChEBI" id="CHEBI:29103"/>
    </cofactor>
    <text evidence="16">A monovalent cation. Ammonium or potassium.</text>
</comment>
<keyword evidence="18" id="KW-1185">Reference proteome</keyword>
<evidence type="ECO:0000256" key="9">
    <source>
        <dbReference type="ARBA" id="ARBA00022741"/>
    </source>
</evidence>
<keyword evidence="7 16" id="KW-0963">Cytoplasm</keyword>
<dbReference type="Gene3D" id="3.30.420.40">
    <property type="match status" value="2"/>
</dbReference>
<evidence type="ECO:0000256" key="6">
    <source>
        <dbReference type="ARBA" id="ARBA00012102"/>
    </source>
</evidence>
<keyword evidence="11 16" id="KW-0067">ATP-binding</keyword>
<feature type="binding site" evidence="16">
    <location>
        <position position="149"/>
    </location>
    <ligand>
        <name>K(+)</name>
        <dbReference type="ChEBI" id="CHEBI:29103"/>
    </ligand>
</feature>
<comment type="pathway">
    <text evidence="4 16">Cofactor biosynthesis; coenzyme A biosynthesis; CoA from (R)-pantothenate: step 1/5.</text>
</comment>
<evidence type="ECO:0000313" key="17">
    <source>
        <dbReference type="EMBL" id="ERJ93452.1"/>
    </source>
</evidence>
<reference evidence="17 18" key="1">
    <citation type="submission" date="2013-08" db="EMBL/GenBank/DDBJ databases">
        <authorList>
            <person name="Weinstock G."/>
            <person name="Sodergren E."/>
            <person name="Wylie T."/>
            <person name="Fulton L."/>
            <person name="Fulton R."/>
            <person name="Fronick C."/>
            <person name="O'Laughlin M."/>
            <person name="Godfrey J."/>
            <person name="Miner T."/>
            <person name="Herter B."/>
            <person name="Appelbaum E."/>
            <person name="Cordes M."/>
            <person name="Lek S."/>
            <person name="Wollam A."/>
            <person name="Pepin K.H."/>
            <person name="Palsikar V.B."/>
            <person name="Mitreva M."/>
            <person name="Wilson R.K."/>
        </authorList>
    </citation>
    <scope>NUCLEOTIDE SEQUENCE [LARGE SCALE GENOMIC DNA]</scope>
    <source>
        <strain evidence="17 18">ATCC 700332</strain>
    </source>
</reference>
<sequence length="283" mass="30152">MYKIIHIAYNSLNGGKLQLLLAVDIGNTNTVVALFKKNTVVHQWRIYSDTKRTADEYTSTVRSLFRDAGVLPSEVDSGILSSVVPLLTGPFISVAVNLIGKKPLIVGPNVFNKLPIKIPETAVHEIGSDIVCNAVEAYCRFHKSCIIADFGTALTFTAVDCNGNIQGVAILPGLGTAVRSLFNNTAQLPSVPLEAPPDTLGKNTVHSIQAGIVLGYKGLTEALIGQMKNDLCNKTGCTSADIRVIATGGLNSVVKPISDVLQEVDKQLTLYGLHRIAVLCAGE</sequence>
<dbReference type="EC" id="2.7.1.33" evidence="6 16"/>
<feature type="active site" description="Proton acceptor" evidence="16">
    <location>
        <position position="129"/>
    </location>
</feature>
<dbReference type="GO" id="GO:0016301">
    <property type="term" value="F:kinase activity"/>
    <property type="evidence" value="ECO:0007669"/>
    <property type="project" value="UniProtKB-KW"/>
</dbReference>
<comment type="subcellular location">
    <subcellularLocation>
        <location evidence="3 16">Cytoplasm</location>
    </subcellularLocation>
</comment>
<evidence type="ECO:0000313" key="18">
    <source>
        <dbReference type="Proteomes" id="UP000016649"/>
    </source>
</evidence>
<evidence type="ECO:0000256" key="8">
    <source>
        <dbReference type="ARBA" id="ARBA00022679"/>
    </source>
</evidence>
<comment type="subunit">
    <text evidence="5 16">Homodimer.</text>
</comment>
<dbReference type="HAMAP" id="MF_01274">
    <property type="entry name" value="Pantothen_kinase_3"/>
    <property type="match status" value="1"/>
</dbReference>
<comment type="catalytic activity">
    <reaction evidence="1 16">
        <text>(R)-pantothenate + ATP = (R)-4'-phosphopantothenate + ADP + H(+)</text>
        <dbReference type="Rhea" id="RHEA:16373"/>
        <dbReference type="ChEBI" id="CHEBI:10986"/>
        <dbReference type="ChEBI" id="CHEBI:15378"/>
        <dbReference type="ChEBI" id="CHEBI:29032"/>
        <dbReference type="ChEBI" id="CHEBI:30616"/>
        <dbReference type="ChEBI" id="CHEBI:456216"/>
        <dbReference type="EC" id="2.7.1.33"/>
    </reaction>
</comment>
<dbReference type="InterPro" id="IPR004619">
    <property type="entry name" value="Type_III_PanK"/>
</dbReference>
<protein>
    <recommendedName>
        <fullName evidence="15 16">Type III pantothenate kinase</fullName>
        <ecNumber evidence="6 16">2.7.1.33</ecNumber>
    </recommendedName>
    <alternativeName>
        <fullName evidence="16">PanK-III</fullName>
    </alternativeName>
    <alternativeName>
        <fullName evidence="16">Pantothenic acid kinase</fullName>
    </alternativeName>
</protein>
<organism evidence="17 18">
    <name type="scientific">Treponema lecithinolyticum ATCC 700332</name>
    <dbReference type="NCBI Taxonomy" id="1321815"/>
    <lineage>
        <taxon>Bacteria</taxon>
        <taxon>Pseudomonadati</taxon>
        <taxon>Spirochaetota</taxon>
        <taxon>Spirochaetia</taxon>
        <taxon>Spirochaetales</taxon>
        <taxon>Treponemataceae</taxon>
        <taxon>Treponema</taxon>
    </lineage>
</organism>
<dbReference type="CDD" id="cd24015">
    <property type="entry name" value="ASKHA_NBD_PanK-III"/>
    <property type="match status" value="1"/>
</dbReference>
<comment type="cofactor">
    <cofactor evidence="2">
        <name>K(+)</name>
        <dbReference type="ChEBI" id="CHEBI:29103"/>
    </cofactor>
</comment>
<keyword evidence="9 16" id="KW-0547">Nucleotide-binding</keyword>
<comment type="function">
    <text evidence="16">Catalyzes the phosphorylation of pantothenate (Pan), the first step in CoA biosynthesis.</text>
</comment>
<dbReference type="SUPFAM" id="SSF53067">
    <property type="entry name" value="Actin-like ATPase domain"/>
    <property type="match status" value="2"/>
</dbReference>
<evidence type="ECO:0000256" key="16">
    <source>
        <dbReference type="HAMAP-Rule" id="MF_01274"/>
    </source>
</evidence>
<keyword evidence="12 16" id="KW-0630">Potassium</keyword>
<evidence type="ECO:0000256" key="13">
    <source>
        <dbReference type="ARBA" id="ARBA00022993"/>
    </source>
</evidence>
<gene>
    <name evidence="16" type="primary">coaX</name>
    <name evidence="17" type="ORF">HMPREF9193_00921</name>
</gene>
<evidence type="ECO:0000256" key="11">
    <source>
        <dbReference type="ARBA" id="ARBA00022840"/>
    </source>
</evidence>
<dbReference type="PANTHER" id="PTHR34265:SF1">
    <property type="entry name" value="TYPE III PANTOTHENATE KINASE"/>
    <property type="match status" value="1"/>
</dbReference>
<dbReference type="Pfam" id="PF03309">
    <property type="entry name" value="Pan_kinase"/>
    <property type="match status" value="1"/>
</dbReference>
<evidence type="ECO:0000256" key="14">
    <source>
        <dbReference type="ARBA" id="ARBA00038036"/>
    </source>
</evidence>
<feature type="binding site" evidence="16">
    <location>
        <begin position="24"/>
        <end position="31"/>
    </location>
    <ligand>
        <name>ATP</name>
        <dbReference type="ChEBI" id="CHEBI:30616"/>
    </ligand>
</feature>
<keyword evidence="13 16" id="KW-0173">Coenzyme A biosynthesis</keyword>
<dbReference type="PANTHER" id="PTHR34265">
    <property type="entry name" value="TYPE III PANTOTHENATE KINASE"/>
    <property type="match status" value="1"/>
</dbReference>
<keyword evidence="8 16" id="KW-0808">Transferase</keyword>
<feature type="binding site" evidence="16">
    <location>
        <position position="204"/>
    </location>
    <ligand>
        <name>substrate</name>
    </ligand>
</feature>